<dbReference type="PANTHER" id="PTHR42921:SF1">
    <property type="entry name" value="ACETOACETYL-COA SYNTHETASE"/>
    <property type="match status" value="1"/>
</dbReference>
<keyword evidence="5" id="KW-0862">Zinc</keyword>
<dbReference type="PANTHER" id="PTHR42921">
    <property type="entry name" value="ACETOACETYL-COA SYNTHETASE"/>
    <property type="match status" value="1"/>
</dbReference>
<dbReference type="Gene3D" id="3.40.50.12780">
    <property type="entry name" value="N-terminal domain of ligase-like"/>
    <property type="match status" value="1"/>
</dbReference>
<dbReference type="EMBL" id="CAKKNE010000002">
    <property type="protein sequence ID" value="CAH0370058.1"/>
    <property type="molecule type" value="Genomic_DNA"/>
</dbReference>
<evidence type="ECO:0000256" key="2">
    <source>
        <dbReference type="ARBA" id="ARBA00022598"/>
    </source>
</evidence>
<keyword evidence="4" id="KW-0067">ATP-binding</keyword>
<evidence type="ECO:0000313" key="8">
    <source>
        <dbReference type="Proteomes" id="UP000789595"/>
    </source>
</evidence>
<reference evidence="7" key="1">
    <citation type="submission" date="2021-11" db="EMBL/GenBank/DDBJ databases">
        <authorList>
            <consortium name="Genoscope - CEA"/>
            <person name="William W."/>
        </authorList>
    </citation>
    <scope>NUCLEOTIDE SEQUENCE</scope>
</reference>
<keyword evidence="3" id="KW-0547">Nucleotide-binding</keyword>
<accession>A0A8J2SC50</accession>
<dbReference type="PROSITE" id="PS00455">
    <property type="entry name" value="AMP_BINDING"/>
    <property type="match status" value="1"/>
</dbReference>
<dbReference type="GO" id="GO:0008270">
    <property type="term" value="F:zinc ion binding"/>
    <property type="evidence" value="ECO:0007669"/>
    <property type="project" value="UniProtKB-KW"/>
</dbReference>
<dbReference type="InterPro" id="IPR005914">
    <property type="entry name" value="Acac_CoA_synth"/>
</dbReference>
<dbReference type="GO" id="GO:0005524">
    <property type="term" value="F:ATP binding"/>
    <property type="evidence" value="ECO:0007669"/>
    <property type="project" value="UniProtKB-KW"/>
</dbReference>
<organism evidence="7 8">
    <name type="scientific">Pelagomonas calceolata</name>
    <dbReference type="NCBI Taxonomy" id="35677"/>
    <lineage>
        <taxon>Eukaryota</taxon>
        <taxon>Sar</taxon>
        <taxon>Stramenopiles</taxon>
        <taxon>Ochrophyta</taxon>
        <taxon>Pelagophyceae</taxon>
        <taxon>Pelagomonadales</taxon>
        <taxon>Pelagomonadaceae</taxon>
        <taxon>Pelagomonas</taxon>
    </lineage>
</organism>
<dbReference type="Gene3D" id="3.30.300.30">
    <property type="match status" value="1"/>
</dbReference>
<evidence type="ECO:0000256" key="1">
    <source>
        <dbReference type="ARBA" id="ARBA00006432"/>
    </source>
</evidence>
<feature type="zinc finger region" description="C3H1-type" evidence="5">
    <location>
        <begin position="874"/>
        <end position="901"/>
    </location>
</feature>
<keyword evidence="2" id="KW-0436">Ligase</keyword>
<dbReference type="AlphaFoldDB" id="A0A8J2SC50"/>
<dbReference type="InterPro" id="IPR020845">
    <property type="entry name" value="AMP-binding_CS"/>
</dbReference>
<evidence type="ECO:0000256" key="3">
    <source>
        <dbReference type="ARBA" id="ARBA00022741"/>
    </source>
</evidence>
<comment type="caution">
    <text evidence="7">The sequence shown here is derived from an EMBL/GenBank/DDBJ whole genome shotgun (WGS) entry which is preliminary data.</text>
</comment>
<keyword evidence="8" id="KW-1185">Reference proteome</keyword>
<dbReference type="Proteomes" id="UP000789595">
    <property type="component" value="Unassembled WGS sequence"/>
</dbReference>
<dbReference type="PROSITE" id="PS50103">
    <property type="entry name" value="ZF_C3H1"/>
    <property type="match status" value="1"/>
</dbReference>
<sequence>MARRALSRGAARALGTKAPSFKPQLADVNTSRLAAFSDKLIGCAGPRGYDRRHYERLHARSVSEPRQFWRAVFDAVRLPGSLGPRERDARGAVPWRDSGPPGAVDWFPDAAVNHAELLLEGPHKPDENLALLSYTERSAAPVETTYGALREEVGRLRAGLAADGVGPGDRVAGVVANDAGAAAAMLAATSLGAAWSSVSPDFGERGCLDRLAQVEPKVLFVSDAYSYRGREFDVVDKISNFTGIGDALKTTARAVVLPYGFAGDAAMDSSVKLPFPAVAARDYGAPGAPCLYDRGGFDRPAYVMFSSGTTGKPKCIVQGPGVALNHAKEGSLHWDLREGERSLWYTTTGWMMWNWLLGAALTTGGAAVLYDGDATFCPARGKNTVGYLWDVAQSSDSVLLGGSARYLGACAAENLTLPPLAALKRVGSTGSPCPPSAYAWLASQKPGVGLHSTSGGTDLNGSFHGGNPWLPVFEAELQSAGLGLDVAVLDEAGDGEVAAGEQGELACRSAFPCAPLAFLGDDREGSKYRAAYFDDAFGGGRAWQHGDWVEPTENGGLIIHGRSDATLNPGGVRIGTAEIYNAIEPLLDASPDFSDALVSAQPFVARDGDTEIDDVRVVLFVQVADAAARDALTAAAAAGDADALVELCRCDDAFAKALKTTIRERGSPRHVPAIVCRVPDVPRTNNGKKVEMACMNLLRGRPVANRGSIANAGVVDFYEALAPHLEKLLPQGGRRSLEAALGPAPAPAVDQEAASRLRALGAAKTLVRDQGRIPAERREYLRAIVASAYPGRAIEAVAAERPPPKVRSKVSVDDDSLEARCLRRITSEANGDLAARILAFEKEWRRCFVDSLRPSHLPEGWTVDHTIVPRARPPPSTLVCRAHLKGKCTWGRACKYRHDGV</sequence>
<keyword evidence="5" id="KW-0863">Zinc-finger</keyword>
<proteinExistence type="inferred from homology"/>
<dbReference type="InterPro" id="IPR000571">
    <property type="entry name" value="Znf_CCCH"/>
</dbReference>
<dbReference type="InterPro" id="IPR045851">
    <property type="entry name" value="AMP-bd_C_sf"/>
</dbReference>
<evidence type="ECO:0000256" key="5">
    <source>
        <dbReference type="PROSITE-ProRule" id="PRU00723"/>
    </source>
</evidence>
<dbReference type="Pfam" id="PF00501">
    <property type="entry name" value="AMP-binding"/>
    <property type="match status" value="1"/>
</dbReference>
<dbReference type="GO" id="GO:0006629">
    <property type="term" value="P:lipid metabolic process"/>
    <property type="evidence" value="ECO:0007669"/>
    <property type="project" value="InterPro"/>
</dbReference>
<evidence type="ECO:0000256" key="4">
    <source>
        <dbReference type="ARBA" id="ARBA00022840"/>
    </source>
</evidence>
<name>A0A8J2SC50_9STRA</name>
<dbReference type="OrthoDB" id="10253869at2759"/>
<dbReference type="NCBIfam" id="TIGR01217">
    <property type="entry name" value="ac_ac_CoA_syn"/>
    <property type="match status" value="1"/>
</dbReference>
<dbReference type="GO" id="GO:0030729">
    <property type="term" value="F:acetoacetate-CoA ligase activity"/>
    <property type="evidence" value="ECO:0007669"/>
    <property type="project" value="InterPro"/>
</dbReference>
<feature type="domain" description="C3H1-type" evidence="6">
    <location>
        <begin position="874"/>
        <end position="901"/>
    </location>
</feature>
<protein>
    <recommendedName>
        <fullName evidence="6">C3H1-type domain-containing protein</fullName>
    </recommendedName>
</protein>
<evidence type="ECO:0000313" key="7">
    <source>
        <dbReference type="EMBL" id="CAH0370058.1"/>
    </source>
</evidence>
<comment type="similarity">
    <text evidence="1">Belongs to the ATP-dependent AMP-binding enzyme family.</text>
</comment>
<dbReference type="SUPFAM" id="SSF56801">
    <property type="entry name" value="Acetyl-CoA synthetase-like"/>
    <property type="match status" value="1"/>
</dbReference>
<keyword evidence="5" id="KW-0479">Metal-binding</keyword>
<gene>
    <name evidence="7" type="ORF">PECAL_2P32080</name>
</gene>
<dbReference type="InterPro" id="IPR000873">
    <property type="entry name" value="AMP-dep_synth/lig_dom"/>
</dbReference>
<evidence type="ECO:0000259" key="6">
    <source>
        <dbReference type="PROSITE" id="PS50103"/>
    </source>
</evidence>
<dbReference type="InterPro" id="IPR042099">
    <property type="entry name" value="ANL_N_sf"/>
</dbReference>